<dbReference type="OrthoDB" id="129465at2"/>
<dbReference type="InterPro" id="IPR052190">
    <property type="entry name" value="Euk-Arch_PrmC-MTase"/>
</dbReference>
<dbReference type="SUPFAM" id="SSF53335">
    <property type="entry name" value="S-adenosyl-L-methionine-dependent methyltransferases"/>
    <property type="match status" value="1"/>
</dbReference>
<evidence type="ECO:0000313" key="8">
    <source>
        <dbReference type="Proteomes" id="UP000186785"/>
    </source>
</evidence>
<evidence type="ECO:0000313" key="7">
    <source>
        <dbReference type="EMBL" id="OKL46540.1"/>
    </source>
</evidence>
<name>A0A1Q5PJY7_9ACTO</name>
<feature type="domain" description="Methyltransferase small" evidence="5">
    <location>
        <begin position="174"/>
        <end position="262"/>
    </location>
</feature>
<evidence type="ECO:0000256" key="3">
    <source>
        <dbReference type="ARBA" id="ARBA00022679"/>
    </source>
</evidence>
<dbReference type="AlphaFoldDB" id="A0A1Q5PJY7"/>
<dbReference type="InterPro" id="IPR055487">
    <property type="entry name" value="DUF7059"/>
</dbReference>
<dbReference type="GO" id="GO:0032259">
    <property type="term" value="P:methylation"/>
    <property type="evidence" value="ECO:0007669"/>
    <property type="project" value="UniProtKB-KW"/>
</dbReference>
<evidence type="ECO:0000256" key="2">
    <source>
        <dbReference type="ARBA" id="ARBA00022603"/>
    </source>
</evidence>
<dbReference type="PANTHER" id="PTHR45875:SF1">
    <property type="entry name" value="METHYLTRANSFERASE N6AMT1"/>
    <property type="match status" value="1"/>
</dbReference>
<keyword evidence="8" id="KW-1185">Reference proteome</keyword>
<accession>A0A1Q5PJY7</accession>
<evidence type="ECO:0000259" key="5">
    <source>
        <dbReference type="Pfam" id="PF05175"/>
    </source>
</evidence>
<evidence type="ECO:0000256" key="1">
    <source>
        <dbReference type="ARBA" id="ARBA00006149"/>
    </source>
</evidence>
<comment type="caution">
    <text evidence="7">The sequence shown here is derived from an EMBL/GenBank/DDBJ whole genome shotgun (WGS) entry which is preliminary data.</text>
</comment>
<dbReference type="GO" id="GO:0008276">
    <property type="term" value="F:protein methyltransferase activity"/>
    <property type="evidence" value="ECO:0007669"/>
    <property type="project" value="TreeGrafter"/>
</dbReference>
<feature type="domain" description="DUF7059" evidence="6">
    <location>
        <begin position="36"/>
        <end position="122"/>
    </location>
</feature>
<dbReference type="InterPro" id="IPR029063">
    <property type="entry name" value="SAM-dependent_MTases_sf"/>
</dbReference>
<keyword evidence="4" id="KW-0949">S-adenosyl-L-methionine</keyword>
<protein>
    <submittedName>
        <fullName evidence="7">Uncharacterized protein</fullName>
    </submittedName>
</protein>
<dbReference type="Pfam" id="PF23186">
    <property type="entry name" value="DUF7059"/>
    <property type="match status" value="1"/>
</dbReference>
<dbReference type="GO" id="GO:0003676">
    <property type="term" value="F:nucleic acid binding"/>
    <property type="evidence" value="ECO:0007669"/>
    <property type="project" value="InterPro"/>
</dbReference>
<dbReference type="InterPro" id="IPR002052">
    <property type="entry name" value="DNA_methylase_N6_adenine_CS"/>
</dbReference>
<dbReference type="STRING" id="1921764.BSR28_05465"/>
<dbReference type="PANTHER" id="PTHR45875">
    <property type="entry name" value="METHYLTRANSFERASE N6AMT1"/>
    <property type="match status" value="1"/>
</dbReference>
<dbReference type="Proteomes" id="UP000186785">
    <property type="component" value="Unassembled WGS sequence"/>
</dbReference>
<dbReference type="InterPro" id="IPR007848">
    <property type="entry name" value="Small_mtfrase_dom"/>
</dbReference>
<evidence type="ECO:0000256" key="4">
    <source>
        <dbReference type="ARBA" id="ARBA00022691"/>
    </source>
</evidence>
<dbReference type="GO" id="GO:0008170">
    <property type="term" value="F:N-methyltransferase activity"/>
    <property type="evidence" value="ECO:0007669"/>
    <property type="project" value="UniProtKB-ARBA"/>
</dbReference>
<dbReference type="GO" id="GO:0008757">
    <property type="term" value="F:S-adenosylmethionine-dependent methyltransferase activity"/>
    <property type="evidence" value="ECO:0007669"/>
    <property type="project" value="TreeGrafter"/>
</dbReference>
<dbReference type="CDD" id="cd02440">
    <property type="entry name" value="AdoMet_MTases"/>
    <property type="match status" value="1"/>
</dbReference>
<reference evidence="7 8" key="1">
    <citation type="submission" date="2016-11" db="EMBL/GenBank/DDBJ databases">
        <title>Actinomyces gypaetusis sp. nov. isolated from the vulture Gypaetus barbatus in Qinghai Tibet Plateau China.</title>
        <authorList>
            <person name="Meng X."/>
        </authorList>
    </citation>
    <scope>NUCLEOTIDE SEQUENCE [LARGE SCALE GENOMIC DNA]</scope>
    <source>
        <strain evidence="7 8">VUL4_2</strain>
    </source>
</reference>
<gene>
    <name evidence="7" type="ORF">BSR29_06825</name>
</gene>
<dbReference type="Pfam" id="PF05175">
    <property type="entry name" value="MTS"/>
    <property type="match status" value="1"/>
</dbReference>
<organism evidence="7 8">
    <name type="scientific">Boudabousia liubingyangii</name>
    <dbReference type="NCBI Taxonomy" id="1921764"/>
    <lineage>
        <taxon>Bacteria</taxon>
        <taxon>Bacillati</taxon>
        <taxon>Actinomycetota</taxon>
        <taxon>Actinomycetes</taxon>
        <taxon>Actinomycetales</taxon>
        <taxon>Actinomycetaceae</taxon>
        <taxon>Boudabousia</taxon>
    </lineage>
</organism>
<comment type="similarity">
    <text evidence="1">Belongs to the eukaryotic/archaeal PrmC-related family.</text>
</comment>
<dbReference type="Gene3D" id="3.40.50.150">
    <property type="entry name" value="Vaccinia Virus protein VP39"/>
    <property type="match status" value="1"/>
</dbReference>
<proteinExistence type="inferred from homology"/>
<keyword evidence="2" id="KW-0489">Methyltransferase</keyword>
<keyword evidence="3" id="KW-0808">Transferase</keyword>
<evidence type="ECO:0000259" key="6">
    <source>
        <dbReference type="Pfam" id="PF23186"/>
    </source>
</evidence>
<dbReference type="EMBL" id="MQSV01000005">
    <property type="protein sequence ID" value="OKL46540.1"/>
    <property type="molecule type" value="Genomic_DNA"/>
</dbReference>
<dbReference type="PROSITE" id="PS00092">
    <property type="entry name" value="N6_MTASE"/>
    <property type="match status" value="1"/>
</dbReference>
<dbReference type="GO" id="GO:0035657">
    <property type="term" value="C:eRF1 methyltransferase complex"/>
    <property type="evidence" value="ECO:0007669"/>
    <property type="project" value="TreeGrafter"/>
</dbReference>
<dbReference type="RefSeq" id="WP_125899211.1">
    <property type="nucleotide sequence ID" value="NZ_MQSU01000003.1"/>
</dbReference>
<sequence length="532" mass="59089">MSQQSILLGKPMSTDRLSSAVADPQAMEGLRGLLQEYTETSLKELLSADAWEAWQLEIPMPARKELARLLVELPDKVVVLGALFAFRMAVPENLVRETLGETITLEKLVDWGLVKVQAGQVQSGFEMRPYDFSNEVDTEYVESGVAEFWFLTDWPSSQMGCPLEPNHVMGIGGATRSLLRITPRGFISRVLDIGTGCGVQAIVAARHADRVVATDISTRALQIAAFNAALNGVEIELRQGSMLEPVIEESFDLVVTNPPFVITPPSQEPVMEYRATGNEADQLMTTLISELPKVLAPGGQAVLLGNWLHLNEIPWDERLMGLVPTGIDALFWQREVYSPSQYAQMWLRDGGKVVSLDQQTTSQFIDYLDYFRHISVEAIGFGYITLRRPLHGRLGFQMSEQISQWAPPTAKQVQSWLQSVQFASDHGFLGEEGLTSEILTSDIVLVKNPEVVEVRYFDPGTEDPRILVLQSSWGHKIQVGQVFAGFFGACDGELTCAQICAALAEILEIRLESIRFELQSTLAATWFNGFFM</sequence>